<dbReference type="OrthoDB" id="9814826at2"/>
<dbReference type="STRING" id="526226.Gbro_4174"/>
<dbReference type="GO" id="GO:0016491">
    <property type="term" value="F:oxidoreductase activity"/>
    <property type="evidence" value="ECO:0007669"/>
    <property type="project" value="InterPro"/>
</dbReference>
<name>D0L574_GORB4</name>
<dbReference type="Gene3D" id="3.40.50.80">
    <property type="entry name" value="Nucleotide-binding domain of ferredoxin-NADP reductase (FNR) module"/>
    <property type="match status" value="1"/>
</dbReference>
<dbReference type="InterPro" id="IPR039261">
    <property type="entry name" value="FNR_nucleotide-bd"/>
</dbReference>
<dbReference type="Pfam" id="PF04954">
    <property type="entry name" value="SIP"/>
    <property type="match status" value="1"/>
</dbReference>
<dbReference type="InterPro" id="IPR039374">
    <property type="entry name" value="SIP_fam"/>
</dbReference>
<dbReference type="HOGENOM" id="CLU_040923_3_0_11"/>
<dbReference type="Gene3D" id="2.40.30.10">
    <property type="entry name" value="Translation factors"/>
    <property type="match status" value="1"/>
</dbReference>
<dbReference type="KEGG" id="gbr:Gbro_4174"/>
<evidence type="ECO:0000313" key="2">
    <source>
        <dbReference type="EMBL" id="ACY23332.1"/>
    </source>
</evidence>
<dbReference type="AlphaFoldDB" id="D0L574"/>
<evidence type="ECO:0000313" key="3">
    <source>
        <dbReference type="Proteomes" id="UP000001219"/>
    </source>
</evidence>
<dbReference type="CDD" id="cd06193">
    <property type="entry name" value="siderophore_interacting"/>
    <property type="match status" value="1"/>
</dbReference>
<dbReference type="PANTHER" id="PTHR30157">
    <property type="entry name" value="FERRIC REDUCTASE, NADPH-DEPENDENT"/>
    <property type="match status" value="1"/>
</dbReference>
<dbReference type="EMBL" id="CP001802">
    <property type="protein sequence ID" value="ACY23332.1"/>
    <property type="molecule type" value="Genomic_DNA"/>
</dbReference>
<dbReference type="InterPro" id="IPR013113">
    <property type="entry name" value="SIP_FAD-bd"/>
</dbReference>
<organism evidence="2 3">
    <name type="scientific">Gordonia bronchialis (strain ATCC 25592 / DSM 43247 / BCRC 13721 / JCM 3198 / KCTC 3076 / NBRC 16047 / NCTC 10667)</name>
    <name type="common">Rhodococcus bronchialis</name>
    <dbReference type="NCBI Taxonomy" id="526226"/>
    <lineage>
        <taxon>Bacteria</taxon>
        <taxon>Bacillati</taxon>
        <taxon>Actinomycetota</taxon>
        <taxon>Actinomycetes</taxon>
        <taxon>Mycobacteriales</taxon>
        <taxon>Gordoniaceae</taxon>
        <taxon>Gordonia</taxon>
    </lineage>
</organism>
<protein>
    <submittedName>
        <fullName evidence="2">Siderophore-interacting protein</fullName>
    </submittedName>
</protein>
<evidence type="ECO:0000259" key="1">
    <source>
        <dbReference type="PROSITE" id="PS51384"/>
    </source>
</evidence>
<dbReference type="RefSeq" id="WP_012835833.1">
    <property type="nucleotide sequence ID" value="NC_013441.1"/>
</dbReference>
<dbReference type="Proteomes" id="UP000001219">
    <property type="component" value="Chromosome"/>
</dbReference>
<dbReference type="InterPro" id="IPR007037">
    <property type="entry name" value="SIP_rossman_dom"/>
</dbReference>
<dbReference type="InterPro" id="IPR017938">
    <property type="entry name" value="Riboflavin_synthase-like_b-brl"/>
</dbReference>
<dbReference type="SUPFAM" id="SSF63380">
    <property type="entry name" value="Riboflavin synthase domain-like"/>
    <property type="match status" value="1"/>
</dbReference>
<gene>
    <name evidence="2" type="ordered locus">Gbro_4174</name>
</gene>
<proteinExistence type="predicted"/>
<sequence>MSYSKARIRDVEDLNPRFRRLVFDVDDLGRLSLPGVADEAVGLYVPSAGEHDVPDMSCRDGVWAFHDIDVAPQVRNYSIRHLDAATGSVVIDVVIHSTGPVTEFAQRARPGDRVTMSHARGWYRPPPETDWQILVADLAALPALARILTESDDDAPLIVVTELGDPSDVELLPEFAGTHLSDVGGNGYTPSRLAARMRDLDLPPGRGYCWFAGEAAESRSVRKYVRSELGWGRDDYDIIGYWRHDGERWSRQFEERGNGLFDVYRRAIADGKTEKQAAEEFDEALERAGL</sequence>
<feature type="domain" description="FAD-binding FR-type" evidence="1">
    <location>
        <begin position="1"/>
        <end position="126"/>
    </location>
</feature>
<dbReference type="Pfam" id="PF08021">
    <property type="entry name" value="FAD_binding_9"/>
    <property type="match status" value="1"/>
</dbReference>
<reference evidence="3" key="1">
    <citation type="submission" date="2009-10" db="EMBL/GenBank/DDBJ databases">
        <title>The complete chromosome of Gordonia bronchialis DSM 43247.</title>
        <authorList>
            <consortium name="US DOE Joint Genome Institute (JGI-PGF)"/>
            <person name="Lucas S."/>
            <person name="Copeland A."/>
            <person name="Lapidus A."/>
            <person name="Glavina del Rio T."/>
            <person name="Dalin E."/>
            <person name="Tice H."/>
            <person name="Bruce D."/>
            <person name="Goodwin L."/>
            <person name="Pitluck S."/>
            <person name="Kyrpides N."/>
            <person name="Mavromatis K."/>
            <person name="Ivanova N."/>
            <person name="Ovchinnikova G."/>
            <person name="Saunders E."/>
            <person name="Brettin T."/>
            <person name="Detter J.C."/>
            <person name="Han C."/>
            <person name="Larimer F."/>
            <person name="Land M."/>
            <person name="Hauser L."/>
            <person name="Markowitz V."/>
            <person name="Cheng J.-F."/>
            <person name="Hugenholtz P."/>
            <person name="Woyke T."/>
            <person name="Wu D."/>
            <person name="Jando M."/>
            <person name="Schneider S."/>
            <person name="Goeker M."/>
            <person name="Klenk H.-P."/>
            <person name="Eisen J.A."/>
        </authorList>
    </citation>
    <scope>NUCLEOTIDE SEQUENCE [LARGE SCALE GENOMIC DNA]</scope>
    <source>
        <strain evidence="3">ATCC 25592 / DSM 43247 / BCRC 13721 / JCM 3198 / KCTC 3076 / NBRC 16047 / NCTC 10667</strain>
    </source>
</reference>
<dbReference type="PANTHER" id="PTHR30157:SF0">
    <property type="entry name" value="NADPH-DEPENDENT FERRIC-CHELATE REDUCTASE"/>
    <property type="match status" value="1"/>
</dbReference>
<dbReference type="InterPro" id="IPR017927">
    <property type="entry name" value="FAD-bd_FR_type"/>
</dbReference>
<dbReference type="PROSITE" id="PS51384">
    <property type="entry name" value="FAD_FR"/>
    <property type="match status" value="1"/>
</dbReference>
<dbReference type="eggNOG" id="COG2375">
    <property type="taxonomic scope" value="Bacteria"/>
</dbReference>
<keyword evidence="3" id="KW-1185">Reference proteome</keyword>
<reference evidence="2 3" key="2">
    <citation type="journal article" date="2010" name="Stand. Genomic Sci.">
        <title>Complete genome sequence of Gordonia bronchialis type strain (3410).</title>
        <authorList>
            <person name="Ivanova N."/>
            <person name="Sikorski J."/>
            <person name="Jando M."/>
            <person name="Lapidus A."/>
            <person name="Nolan M."/>
            <person name="Lucas S."/>
            <person name="Del Rio T.G."/>
            <person name="Tice H."/>
            <person name="Copeland A."/>
            <person name="Cheng J.F."/>
            <person name="Chen F."/>
            <person name="Bruce D."/>
            <person name="Goodwin L."/>
            <person name="Pitluck S."/>
            <person name="Mavromatis K."/>
            <person name="Ovchinnikova G."/>
            <person name="Pati A."/>
            <person name="Chen A."/>
            <person name="Palaniappan K."/>
            <person name="Land M."/>
            <person name="Hauser L."/>
            <person name="Chang Y.J."/>
            <person name="Jeffries C.D."/>
            <person name="Chain P."/>
            <person name="Saunders E."/>
            <person name="Han C."/>
            <person name="Detter J.C."/>
            <person name="Brettin T."/>
            <person name="Rohde M."/>
            <person name="Goker M."/>
            <person name="Bristow J."/>
            <person name="Eisen J.A."/>
            <person name="Markowitz V."/>
            <person name="Hugenholtz P."/>
            <person name="Klenk H.P."/>
            <person name="Kyrpides N.C."/>
        </authorList>
    </citation>
    <scope>NUCLEOTIDE SEQUENCE [LARGE SCALE GENOMIC DNA]</scope>
    <source>
        <strain evidence="3">ATCC 25592 / DSM 43247 / BCRC 13721 / JCM 3198 / KCTC 3076 / NBRC 16047 / NCTC 10667</strain>
    </source>
</reference>
<accession>D0L574</accession>